<accession>A0A6L9MBU7</accession>
<comment type="caution">
    <text evidence="2">The sequence shown here is derived from an EMBL/GenBank/DDBJ whole genome shotgun (WGS) entry which is preliminary data.</text>
</comment>
<proteinExistence type="predicted"/>
<keyword evidence="3" id="KW-1185">Reference proteome</keyword>
<evidence type="ECO:0000313" key="3">
    <source>
        <dbReference type="Proteomes" id="UP000476332"/>
    </source>
</evidence>
<dbReference type="Gene3D" id="3.40.50.1820">
    <property type="entry name" value="alpha/beta hydrolase"/>
    <property type="match status" value="1"/>
</dbReference>
<dbReference type="Pfam" id="PF12697">
    <property type="entry name" value="Abhydrolase_6"/>
    <property type="match status" value="1"/>
</dbReference>
<dbReference type="SUPFAM" id="SSF53474">
    <property type="entry name" value="alpha/beta-Hydrolases"/>
    <property type="match status" value="1"/>
</dbReference>
<protein>
    <submittedName>
        <fullName evidence="2">Alpha/beta fold hydrolase</fullName>
    </submittedName>
</protein>
<feature type="domain" description="AB hydrolase-1" evidence="1">
    <location>
        <begin position="55"/>
        <end position="256"/>
    </location>
</feature>
<dbReference type="PIRSF" id="PIRSF037442">
    <property type="entry name" value="UCP037442_abhydr"/>
    <property type="match status" value="1"/>
</dbReference>
<dbReference type="RefSeq" id="WP_163041981.1">
    <property type="nucleotide sequence ID" value="NZ_JAAAMJ010000001.1"/>
</dbReference>
<organism evidence="2 3">
    <name type="scientific">Aurantimonas aggregata</name>
    <dbReference type="NCBI Taxonomy" id="2047720"/>
    <lineage>
        <taxon>Bacteria</taxon>
        <taxon>Pseudomonadati</taxon>
        <taxon>Pseudomonadota</taxon>
        <taxon>Alphaproteobacteria</taxon>
        <taxon>Hyphomicrobiales</taxon>
        <taxon>Aurantimonadaceae</taxon>
        <taxon>Aurantimonas</taxon>
    </lineage>
</organism>
<keyword evidence="2" id="KW-0378">Hydrolase</keyword>
<dbReference type="EMBL" id="JAAAMJ010000001">
    <property type="protein sequence ID" value="NDV85227.1"/>
    <property type="molecule type" value="Genomic_DNA"/>
</dbReference>
<evidence type="ECO:0000259" key="1">
    <source>
        <dbReference type="Pfam" id="PF12697"/>
    </source>
</evidence>
<dbReference type="GO" id="GO:0016787">
    <property type="term" value="F:hydrolase activity"/>
    <property type="evidence" value="ECO:0007669"/>
    <property type="project" value="UniProtKB-KW"/>
</dbReference>
<dbReference type="AlphaFoldDB" id="A0A6L9MBU7"/>
<gene>
    <name evidence="2" type="ORF">GTW51_00755</name>
</gene>
<reference evidence="2 3" key="1">
    <citation type="submission" date="2020-01" db="EMBL/GenBank/DDBJ databases">
        <title>Genomes of bacteria type strains.</title>
        <authorList>
            <person name="Chen J."/>
            <person name="Zhu S."/>
            <person name="Chen J."/>
        </authorList>
    </citation>
    <scope>NUCLEOTIDE SEQUENCE [LARGE SCALE GENOMIC DNA]</scope>
    <source>
        <strain evidence="2 3">KCTC 52919</strain>
    </source>
</reference>
<dbReference type="InterPro" id="IPR000073">
    <property type="entry name" value="AB_hydrolase_1"/>
</dbReference>
<name>A0A6L9MBU7_9HYPH</name>
<evidence type="ECO:0000313" key="2">
    <source>
        <dbReference type="EMBL" id="NDV85227.1"/>
    </source>
</evidence>
<dbReference type="Proteomes" id="UP000476332">
    <property type="component" value="Unassembled WGS sequence"/>
</dbReference>
<dbReference type="InterPro" id="IPR017208">
    <property type="entry name" value="UCP037442_abhydr"/>
</dbReference>
<sequence>MTEAVSTASPTPVRRRDLTVRTDDGVDLPATLFVGENADTDAPAILLSSAAAVERRFYRAFAEYLLERGAQAVLTYNYRGLGAAARQPGARQHRMKEWGTRDFPAALEALQHQTGATRLVGIGHSFGGLAIGLSGVSAKFERYAMVASLNGYYRRTREPLKVFARMNFAGVPATYLLGQVPASLGLGTALAGPIFRDWARWCRREAFFFDDPAVAETSRFADVRLPLLSIGIADDPWGTPAAVSALLRRFPNADLTERWLSAPEGQRAIGHSGFFKRNLRSTLWQPVADFLLAGTVPPAH</sequence>
<dbReference type="InterPro" id="IPR029058">
    <property type="entry name" value="AB_hydrolase_fold"/>
</dbReference>